<protein>
    <submittedName>
        <fullName evidence="1">Uncharacterized protein</fullName>
    </submittedName>
</protein>
<name>A0A9X0R721_9PROT</name>
<dbReference type="EMBL" id="JACOMF010000243">
    <property type="protein sequence ID" value="MBC4019432.1"/>
    <property type="molecule type" value="Genomic_DNA"/>
</dbReference>
<comment type="caution">
    <text evidence="1">The sequence shown here is derived from an EMBL/GenBank/DDBJ whole genome shotgun (WGS) entry which is preliminary data.</text>
</comment>
<feature type="non-terminal residue" evidence="1">
    <location>
        <position position="113"/>
    </location>
</feature>
<gene>
    <name evidence="1" type="ORF">H7965_30075</name>
</gene>
<proteinExistence type="predicted"/>
<keyword evidence="2" id="KW-1185">Reference proteome</keyword>
<reference evidence="1" key="1">
    <citation type="submission" date="2020-08" db="EMBL/GenBank/DDBJ databases">
        <authorList>
            <person name="Hu Y."/>
            <person name="Nguyen S.V."/>
            <person name="Li F."/>
            <person name="Fanning S."/>
        </authorList>
    </citation>
    <scope>NUCLEOTIDE SEQUENCE</scope>
    <source>
        <strain evidence="1">SYSU D8009</strain>
    </source>
</reference>
<sequence length="113" mass="11818">MPGLAAFNAFSCTRVPSLNDQSGAIPAFKARTAYGRLTALLSHGRMYAPKGECHLGRADLFAAAEGLVLAAIPPAQPEAGFATRLRADAAAVRDRLAMPLLLAASCTYQGDDQ</sequence>
<evidence type="ECO:0000313" key="1">
    <source>
        <dbReference type="EMBL" id="MBC4019432.1"/>
    </source>
</evidence>
<dbReference type="Proteomes" id="UP000600101">
    <property type="component" value="Unassembled WGS sequence"/>
</dbReference>
<evidence type="ECO:0000313" key="2">
    <source>
        <dbReference type="Proteomes" id="UP000600101"/>
    </source>
</evidence>
<accession>A0A9X0R721</accession>
<dbReference type="AlphaFoldDB" id="A0A9X0R721"/>
<organism evidence="1 2">
    <name type="scientific">Siccirubricoccus deserti</name>
    <dbReference type="NCBI Taxonomy" id="2013562"/>
    <lineage>
        <taxon>Bacteria</taxon>
        <taxon>Pseudomonadati</taxon>
        <taxon>Pseudomonadota</taxon>
        <taxon>Alphaproteobacteria</taxon>
        <taxon>Acetobacterales</taxon>
        <taxon>Roseomonadaceae</taxon>
        <taxon>Siccirubricoccus</taxon>
    </lineage>
</organism>
<dbReference type="RefSeq" id="WP_186774111.1">
    <property type="nucleotide sequence ID" value="NZ_JACOMF010000243.1"/>
</dbReference>